<dbReference type="Proteomes" id="UP001165663">
    <property type="component" value="Unassembled WGS sequence"/>
</dbReference>
<accession>A0A9P3QBJ0</accession>
<organism evidence="2 3">
    <name type="scientific">Mycobacterium kiyosense</name>
    <dbReference type="NCBI Taxonomy" id="2871094"/>
    <lineage>
        <taxon>Bacteria</taxon>
        <taxon>Bacillati</taxon>
        <taxon>Actinomycetota</taxon>
        <taxon>Actinomycetes</taxon>
        <taxon>Mycobacteriales</taxon>
        <taxon>Mycobacteriaceae</taxon>
        <taxon>Mycobacterium</taxon>
    </lineage>
</organism>
<dbReference type="Gene3D" id="3.40.50.10540">
    <property type="entry name" value="Crotonobetainyl-coa:carnitine coa-transferase, domain 1"/>
    <property type="match status" value="1"/>
</dbReference>
<dbReference type="Pfam" id="PF02515">
    <property type="entry name" value="CoA_transf_3"/>
    <property type="match status" value="1"/>
</dbReference>
<dbReference type="InterPro" id="IPR023606">
    <property type="entry name" value="CoA-Trfase_III_dom_1_sf"/>
</dbReference>
<proteinExistence type="predicted"/>
<keyword evidence="2" id="KW-0808">Transferase</keyword>
<gene>
    <name evidence="2" type="ORF">Mkiyose1413_55920</name>
    <name evidence="1" type="ORF">SRL2020028_41500</name>
</gene>
<sequence>MSSQQAAWGSSGLAYLTGRPDGAPDFCRAGVLERAARIVPDAAVLLAGRAGLLGLTRGGRVSAGGASRLLQARDGWCAITLSRADDVAVLPALLCEDEVPDDPWPVLQRWVATRASTEILDRAELLDIPAAALGEAAAAPPRIRRMAPRGPVRSTAGLLVADLSSMWAGPLCGYLLARAGATVVKVESPVRPDGTRAGDSAFFDWINAGKLSCCLDFDGHADELRALLTAADVVIEASRPDGLARRRLGPEDLEPRPGRVWLRIRGHVSRRPAFGDDAAVAGGLVGRGPVFCGDAIADPLAGLEAFGVVCESLERGGGELIEVCMAAVAATYAALPAGPAVAPVEAPAPSPPLVAGKAAALGADNEAVRRLVANRRCPC</sequence>
<reference evidence="2" key="1">
    <citation type="submission" date="2022-08" db="EMBL/GenBank/DDBJ databases">
        <title>Mycobacterium kiyosense sp. nov., scotochromogenic slow-glowing species isolated from respiratory specimens.</title>
        <authorList>
            <person name="Fukano H."/>
            <person name="Kazumi Y."/>
            <person name="Sakagami N."/>
            <person name="Ato M."/>
            <person name="Mitarai S."/>
            <person name="Hoshino Y."/>
        </authorList>
    </citation>
    <scope>NUCLEOTIDE SEQUENCE</scope>
    <source>
        <strain evidence="2">1413</strain>
        <strain evidence="1">SRL2020-028</strain>
    </source>
</reference>
<dbReference type="EMBL" id="BRXE01000064">
    <property type="protein sequence ID" value="GLB84894.1"/>
    <property type="molecule type" value="Genomic_DNA"/>
</dbReference>
<protein>
    <submittedName>
        <fullName evidence="2">CoA transferase</fullName>
    </submittedName>
</protein>
<keyword evidence="3" id="KW-1185">Reference proteome</keyword>
<dbReference type="AlphaFoldDB" id="A0A9P3QBJ0"/>
<dbReference type="InterPro" id="IPR050509">
    <property type="entry name" value="CoA-transferase_III"/>
</dbReference>
<evidence type="ECO:0000313" key="1">
    <source>
        <dbReference type="EMBL" id="GLB84894.1"/>
    </source>
</evidence>
<comment type="caution">
    <text evidence="2">The sequence shown here is derived from an EMBL/GenBank/DDBJ whole genome shotgun (WGS) entry which is preliminary data.</text>
</comment>
<dbReference type="PANTHER" id="PTHR48228:SF5">
    <property type="entry name" value="ALPHA-METHYLACYL-COA RACEMASE"/>
    <property type="match status" value="1"/>
</dbReference>
<dbReference type="GeneID" id="83631573"/>
<dbReference type="Proteomes" id="UP001064782">
    <property type="component" value="Unassembled WGS sequence"/>
</dbReference>
<evidence type="ECO:0000313" key="2">
    <source>
        <dbReference type="EMBL" id="GLD33709.1"/>
    </source>
</evidence>
<name>A0A9P3QBJ0_9MYCO</name>
<dbReference type="EMBL" id="BRZI01000100">
    <property type="protein sequence ID" value="GLD33709.1"/>
    <property type="molecule type" value="Genomic_DNA"/>
</dbReference>
<dbReference type="InterPro" id="IPR003673">
    <property type="entry name" value="CoA-Trfase_fam_III"/>
</dbReference>
<evidence type="ECO:0000313" key="3">
    <source>
        <dbReference type="Proteomes" id="UP001064782"/>
    </source>
</evidence>
<dbReference type="SUPFAM" id="SSF89796">
    <property type="entry name" value="CoA-transferase family III (CaiB/BaiF)"/>
    <property type="match status" value="2"/>
</dbReference>
<dbReference type="PANTHER" id="PTHR48228">
    <property type="entry name" value="SUCCINYL-COA--D-CITRAMALATE COA-TRANSFERASE"/>
    <property type="match status" value="1"/>
</dbReference>
<dbReference type="RefSeq" id="WP_236980157.1">
    <property type="nucleotide sequence ID" value="NZ_BRXE01000064.1"/>
</dbReference>
<dbReference type="GO" id="GO:0016740">
    <property type="term" value="F:transferase activity"/>
    <property type="evidence" value="ECO:0007669"/>
    <property type="project" value="UniProtKB-KW"/>
</dbReference>